<dbReference type="Proteomes" id="UP000448292">
    <property type="component" value="Unassembled WGS sequence"/>
</dbReference>
<protein>
    <submittedName>
        <fullName evidence="1">DDE transposase</fullName>
    </submittedName>
</protein>
<sequence length="62" mass="7095">MALGKQSDRNGKMFVAWDEIPKSPGHVFYDRLQSILTKNRFDRFAEELCAPFYSTGQGRPSV</sequence>
<evidence type="ECO:0000313" key="1">
    <source>
        <dbReference type="EMBL" id="TVM16033.1"/>
    </source>
</evidence>
<feature type="non-terminal residue" evidence="1">
    <location>
        <position position="62"/>
    </location>
</feature>
<comment type="caution">
    <text evidence="1">The sequence shown here is derived from an EMBL/GenBank/DDBJ whole genome shotgun (WGS) entry which is preliminary data.</text>
</comment>
<gene>
    <name evidence="1" type="ORF">DPQ33_13810</name>
</gene>
<reference evidence="1 2" key="1">
    <citation type="submission" date="2018-06" db="EMBL/GenBank/DDBJ databases">
        <title>Complete genome of Desulfovibrio indonesiensis P37SLT.</title>
        <authorList>
            <person name="Crispim J.S."/>
            <person name="Vidigal P.M.P."/>
            <person name="Silva L.C.F."/>
            <person name="Laguardia C.N."/>
            <person name="Araujo L.C."/>
            <person name="Dias R.S."/>
            <person name="Sousa M.P."/>
            <person name="Paula S.O."/>
            <person name="Silva C."/>
        </authorList>
    </citation>
    <scope>NUCLEOTIDE SEQUENCE [LARGE SCALE GENOMIC DNA]</scope>
    <source>
        <strain evidence="1 2">P37SLT</strain>
    </source>
</reference>
<proteinExistence type="predicted"/>
<evidence type="ECO:0000313" key="2">
    <source>
        <dbReference type="Proteomes" id="UP000448292"/>
    </source>
</evidence>
<keyword evidence="2" id="KW-1185">Reference proteome</keyword>
<accession>A0A7M3MD65</accession>
<dbReference type="EMBL" id="QMIE01000013">
    <property type="protein sequence ID" value="TVM16033.1"/>
    <property type="molecule type" value="Genomic_DNA"/>
</dbReference>
<organism evidence="1 2">
    <name type="scientific">Oceanidesulfovibrio indonesiensis</name>
    <dbReference type="NCBI Taxonomy" id="54767"/>
    <lineage>
        <taxon>Bacteria</taxon>
        <taxon>Pseudomonadati</taxon>
        <taxon>Thermodesulfobacteriota</taxon>
        <taxon>Desulfovibrionia</taxon>
        <taxon>Desulfovibrionales</taxon>
        <taxon>Desulfovibrionaceae</taxon>
        <taxon>Oceanidesulfovibrio</taxon>
    </lineage>
</organism>
<dbReference type="AlphaFoldDB" id="A0A7M3MD65"/>
<name>A0A7M3MD65_9BACT</name>